<organism evidence="12 13">
    <name type="scientific">Salarchaeum japonicum</name>
    <dbReference type="NCBI Taxonomy" id="555573"/>
    <lineage>
        <taxon>Archaea</taxon>
        <taxon>Methanobacteriati</taxon>
        <taxon>Methanobacteriota</taxon>
        <taxon>Stenosarchaea group</taxon>
        <taxon>Halobacteria</taxon>
        <taxon>Halobacteriales</taxon>
        <taxon>Halobacteriaceae</taxon>
    </lineage>
</organism>
<evidence type="ECO:0000256" key="4">
    <source>
        <dbReference type="ARBA" id="ARBA00022679"/>
    </source>
</evidence>
<keyword evidence="9" id="KW-0175">Coiled coil</keyword>
<keyword evidence="4" id="KW-0808">Transferase</keyword>
<evidence type="ECO:0000256" key="1">
    <source>
        <dbReference type="ARBA" id="ARBA00000085"/>
    </source>
</evidence>
<dbReference type="GO" id="GO:0000155">
    <property type="term" value="F:phosphorelay sensor kinase activity"/>
    <property type="evidence" value="ECO:0007669"/>
    <property type="project" value="InterPro"/>
</dbReference>
<sequence>MAVSFRRVTSAGLVSALGVGLLWFPLLDILDDWTNPPHKPLWSTLFENSPGLALALTLVVGGLWLYTRDWSDEYVVNAAKWSLGVLVAFAVLLAWVLGIQQFVQNDLKPYFIALDAVVFGGVVALGIGIYDSRRRRNESELALERDRLSALYENAEDAIATVRFDDGPVVESANSAFRERYDDIAAILSEAPGVNGTYDSLAGPLADGDAVEFEWDGPDGDRSLLVNATPITTANAVRAHVRIADITEQKHLARESAARERLEHLHRVASDLSAADTENEAYDRTLNALRTAVGFDAACVVAEGDVVAARGTRDALDWESIDRIQPGAVPTDGGATTRQVDGATVLTVPVGDDAVLQASITDDEFEDSQVTAAELLGTHLRETRKRLDREARLRDQHERLELLARTFRHDLLNDVNVINARATVLEDHVDDDATDYLDTLEERADDMEDRIETMRSLMKAVEGEHRDLDSLALAPVVKDAVDDARDTYPSAAFELDTPLPADVVGDDLLPDVFQNLLANAVEHNDTDAPRVRVSGERADDAVVVTVADNGPGVPPERRDAVFDLGEKGVESGGTGVGLNLCHRIVETYGGSLTVADDADLGGAAFRVRLPLSD</sequence>
<keyword evidence="7" id="KW-0067">ATP-binding</keyword>
<dbReference type="AlphaFoldDB" id="A0AAV3SZS0"/>
<evidence type="ECO:0000256" key="3">
    <source>
        <dbReference type="ARBA" id="ARBA00022553"/>
    </source>
</evidence>
<dbReference type="PANTHER" id="PTHR42878:SF7">
    <property type="entry name" value="SENSOR HISTIDINE KINASE GLRK"/>
    <property type="match status" value="1"/>
</dbReference>
<dbReference type="CDD" id="cd00082">
    <property type="entry name" value="HisKA"/>
    <property type="match status" value="1"/>
</dbReference>
<comment type="catalytic activity">
    <reaction evidence="1">
        <text>ATP + protein L-histidine = ADP + protein N-phospho-L-histidine.</text>
        <dbReference type="EC" id="2.7.13.3"/>
    </reaction>
</comment>
<dbReference type="PRINTS" id="PR00344">
    <property type="entry name" value="BCTRLSENSOR"/>
</dbReference>
<feature type="transmembrane region" description="Helical" evidence="10">
    <location>
        <begin position="50"/>
        <end position="66"/>
    </location>
</feature>
<keyword evidence="13" id="KW-1185">Reference proteome</keyword>
<evidence type="ECO:0000259" key="11">
    <source>
        <dbReference type="PROSITE" id="PS50109"/>
    </source>
</evidence>
<dbReference type="InterPro" id="IPR003661">
    <property type="entry name" value="HisK_dim/P_dom"/>
</dbReference>
<dbReference type="Gene3D" id="3.30.565.10">
    <property type="entry name" value="Histidine kinase-like ATPase, C-terminal domain"/>
    <property type="match status" value="1"/>
</dbReference>
<dbReference type="GeneID" id="68574055"/>
<dbReference type="EC" id="2.7.13.3" evidence="2"/>
<evidence type="ECO:0000256" key="8">
    <source>
        <dbReference type="ARBA" id="ARBA00023012"/>
    </source>
</evidence>
<reference evidence="12 13" key="1">
    <citation type="journal article" date="2019" name="Int. J. Syst. Evol. Microbiol.">
        <title>The Global Catalogue of Microorganisms (GCM) 10K type strain sequencing project: providing services to taxonomists for standard genome sequencing and annotation.</title>
        <authorList>
            <consortium name="The Broad Institute Genomics Platform"/>
            <consortium name="The Broad Institute Genome Sequencing Center for Infectious Disease"/>
            <person name="Wu L."/>
            <person name="Ma J."/>
        </authorList>
    </citation>
    <scope>NUCLEOTIDE SEQUENCE [LARGE SCALE GENOMIC DNA]</scope>
    <source>
        <strain evidence="12 13">JCM 16327</strain>
    </source>
</reference>
<keyword evidence="8" id="KW-0902">Two-component regulatory system</keyword>
<dbReference type="PANTHER" id="PTHR42878">
    <property type="entry name" value="TWO-COMPONENT HISTIDINE KINASE"/>
    <property type="match status" value="1"/>
</dbReference>
<evidence type="ECO:0000256" key="10">
    <source>
        <dbReference type="SAM" id="Phobius"/>
    </source>
</evidence>
<evidence type="ECO:0000256" key="9">
    <source>
        <dbReference type="SAM" id="Coils"/>
    </source>
</evidence>
<evidence type="ECO:0000313" key="13">
    <source>
        <dbReference type="Proteomes" id="UP001500194"/>
    </source>
</evidence>
<dbReference type="SMART" id="SM00388">
    <property type="entry name" value="HisKA"/>
    <property type="match status" value="1"/>
</dbReference>
<dbReference type="PROSITE" id="PS50109">
    <property type="entry name" value="HIS_KIN"/>
    <property type="match status" value="1"/>
</dbReference>
<feature type="domain" description="Histidine kinase" evidence="11">
    <location>
        <begin position="406"/>
        <end position="613"/>
    </location>
</feature>
<dbReference type="GO" id="GO:0007234">
    <property type="term" value="P:osmosensory signaling via phosphorelay pathway"/>
    <property type="evidence" value="ECO:0007669"/>
    <property type="project" value="TreeGrafter"/>
</dbReference>
<evidence type="ECO:0000256" key="7">
    <source>
        <dbReference type="ARBA" id="ARBA00022840"/>
    </source>
</evidence>
<dbReference type="Proteomes" id="UP001500194">
    <property type="component" value="Unassembled WGS sequence"/>
</dbReference>
<dbReference type="GO" id="GO:0030295">
    <property type="term" value="F:protein kinase activator activity"/>
    <property type="evidence" value="ECO:0007669"/>
    <property type="project" value="TreeGrafter"/>
</dbReference>
<keyword evidence="3" id="KW-0597">Phosphoprotein</keyword>
<feature type="transmembrane region" description="Helical" evidence="10">
    <location>
        <begin position="78"/>
        <end position="98"/>
    </location>
</feature>
<comment type="caution">
    <text evidence="12">The sequence shown here is derived from an EMBL/GenBank/DDBJ whole genome shotgun (WGS) entry which is preliminary data.</text>
</comment>
<proteinExistence type="predicted"/>
<dbReference type="InterPro" id="IPR005467">
    <property type="entry name" value="His_kinase_dom"/>
</dbReference>
<dbReference type="Gene3D" id="3.30.450.20">
    <property type="entry name" value="PAS domain"/>
    <property type="match status" value="1"/>
</dbReference>
<dbReference type="InterPro" id="IPR050351">
    <property type="entry name" value="BphY/WalK/GraS-like"/>
</dbReference>
<dbReference type="SMART" id="SM00387">
    <property type="entry name" value="HATPase_c"/>
    <property type="match status" value="1"/>
</dbReference>
<dbReference type="RefSeq" id="WP_227261033.1">
    <property type="nucleotide sequence ID" value="NZ_BAAADU010000002.1"/>
</dbReference>
<keyword evidence="10" id="KW-0472">Membrane</keyword>
<feature type="transmembrane region" description="Helical" evidence="10">
    <location>
        <begin position="12"/>
        <end position="30"/>
    </location>
</feature>
<keyword evidence="5" id="KW-0547">Nucleotide-binding</keyword>
<evidence type="ECO:0000313" key="12">
    <source>
        <dbReference type="EMBL" id="GAA0651259.1"/>
    </source>
</evidence>
<dbReference type="InterPro" id="IPR036890">
    <property type="entry name" value="HATPase_C_sf"/>
</dbReference>
<dbReference type="EMBL" id="BAAADU010000002">
    <property type="protein sequence ID" value="GAA0651259.1"/>
    <property type="molecule type" value="Genomic_DNA"/>
</dbReference>
<dbReference type="GO" id="GO:0000156">
    <property type="term" value="F:phosphorelay response regulator activity"/>
    <property type="evidence" value="ECO:0007669"/>
    <property type="project" value="TreeGrafter"/>
</dbReference>
<dbReference type="InterPro" id="IPR004358">
    <property type="entry name" value="Sig_transdc_His_kin-like_C"/>
</dbReference>
<name>A0AAV3SZS0_9EURY</name>
<evidence type="ECO:0000256" key="6">
    <source>
        <dbReference type="ARBA" id="ARBA00022777"/>
    </source>
</evidence>
<dbReference type="GO" id="GO:0005524">
    <property type="term" value="F:ATP binding"/>
    <property type="evidence" value="ECO:0007669"/>
    <property type="project" value="UniProtKB-KW"/>
</dbReference>
<keyword evidence="10" id="KW-1133">Transmembrane helix</keyword>
<keyword evidence="10" id="KW-0812">Transmembrane</keyword>
<gene>
    <name evidence="12" type="ORF">GCM10009019_12760</name>
</gene>
<evidence type="ECO:0000256" key="2">
    <source>
        <dbReference type="ARBA" id="ARBA00012438"/>
    </source>
</evidence>
<feature type="coiled-coil region" evidence="9">
    <location>
        <begin position="437"/>
        <end position="464"/>
    </location>
</feature>
<keyword evidence="6" id="KW-0418">Kinase</keyword>
<evidence type="ECO:0000256" key="5">
    <source>
        <dbReference type="ARBA" id="ARBA00022741"/>
    </source>
</evidence>
<dbReference type="SUPFAM" id="SSF55874">
    <property type="entry name" value="ATPase domain of HSP90 chaperone/DNA topoisomerase II/histidine kinase"/>
    <property type="match status" value="1"/>
</dbReference>
<feature type="transmembrane region" description="Helical" evidence="10">
    <location>
        <begin position="110"/>
        <end position="130"/>
    </location>
</feature>
<accession>A0AAV3SZS0</accession>
<dbReference type="InterPro" id="IPR003594">
    <property type="entry name" value="HATPase_dom"/>
</dbReference>
<protein>
    <recommendedName>
        <fullName evidence="2">histidine kinase</fullName>
        <ecNumber evidence="2">2.7.13.3</ecNumber>
    </recommendedName>
</protein>
<dbReference type="Pfam" id="PF02518">
    <property type="entry name" value="HATPase_c"/>
    <property type="match status" value="1"/>
</dbReference>